<dbReference type="OrthoDB" id="62885at2759"/>
<dbReference type="EMBL" id="CAADRA010005268">
    <property type="protein sequence ID" value="VFT87903.1"/>
    <property type="molecule type" value="Genomic_DNA"/>
</dbReference>
<feature type="transmembrane region" description="Helical" evidence="1">
    <location>
        <begin position="256"/>
        <end position="280"/>
    </location>
</feature>
<organism evidence="3 4">
    <name type="scientific">Aphanomyces stellatus</name>
    <dbReference type="NCBI Taxonomy" id="120398"/>
    <lineage>
        <taxon>Eukaryota</taxon>
        <taxon>Sar</taxon>
        <taxon>Stramenopiles</taxon>
        <taxon>Oomycota</taxon>
        <taxon>Saprolegniomycetes</taxon>
        <taxon>Saprolegniales</taxon>
        <taxon>Verrucalvaceae</taxon>
        <taxon>Aphanomyces</taxon>
    </lineage>
</organism>
<evidence type="ECO:0000313" key="2">
    <source>
        <dbReference type="EMBL" id="KAF0698315.1"/>
    </source>
</evidence>
<gene>
    <name evidence="3" type="primary">Aste57867_11035</name>
    <name evidence="2" type="ORF">As57867_010993</name>
    <name evidence="3" type="ORF">ASTE57867_11035</name>
</gene>
<dbReference type="AlphaFoldDB" id="A0A485KSB5"/>
<evidence type="ECO:0000256" key="1">
    <source>
        <dbReference type="SAM" id="Phobius"/>
    </source>
</evidence>
<keyword evidence="1" id="KW-0472">Membrane</keyword>
<feature type="transmembrane region" description="Helical" evidence="1">
    <location>
        <begin position="292"/>
        <end position="315"/>
    </location>
</feature>
<reference evidence="2" key="2">
    <citation type="submission" date="2019-06" db="EMBL/GenBank/DDBJ databases">
        <title>Genomics analysis of Aphanomyces spp. identifies a new class of oomycete effector associated with host adaptation.</title>
        <authorList>
            <person name="Gaulin E."/>
        </authorList>
    </citation>
    <scope>NUCLEOTIDE SEQUENCE</scope>
    <source>
        <strain evidence="2">CBS 578.67</strain>
    </source>
</reference>
<keyword evidence="1" id="KW-0812">Transmembrane</keyword>
<evidence type="ECO:0000313" key="3">
    <source>
        <dbReference type="EMBL" id="VFT87903.1"/>
    </source>
</evidence>
<protein>
    <submittedName>
        <fullName evidence="3">Aste57867_11035 protein</fullName>
    </submittedName>
</protein>
<feature type="transmembrane region" description="Helical" evidence="1">
    <location>
        <begin position="184"/>
        <end position="206"/>
    </location>
</feature>
<dbReference type="EMBL" id="VJMH01005247">
    <property type="protein sequence ID" value="KAF0698315.1"/>
    <property type="molecule type" value="Genomic_DNA"/>
</dbReference>
<feature type="transmembrane region" description="Helical" evidence="1">
    <location>
        <begin position="153"/>
        <end position="178"/>
    </location>
</feature>
<keyword evidence="1" id="KW-1133">Transmembrane helix</keyword>
<dbReference type="Proteomes" id="UP000332933">
    <property type="component" value="Unassembled WGS sequence"/>
</dbReference>
<feature type="transmembrane region" description="Helical" evidence="1">
    <location>
        <begin position="327"/>
        <end position="347"/>
    </location>
</feature>
<proteinExistence type="predicted"/>
<sequence>MGKSSDEADSERSPLLRAMRNSYQEETVYSSIHNANMSYSSQRDVDEGTLRGMNVFRPIVYAEQSLGFLLNGVMVYVFCCFVGFALISFNADGILGPPQHWNWWLVFLPFWIGNLVMFFAHILSMRAATKLRQWAETDIVSNEPLLPLLRKILLLYAVSMPLCLLLLWAELAFCALLSNSTDSVSVYVAYAPILILELSYIVRYFLCKSRTPLPGASWILVFAFTAMLAYNSDIIYRASKESPRPAAADVNALLLPWLAVFSPLFALQLLLFGSLIAVLYSEVVGYYKMLPSQVGAAILYTLSLAAGAMGQVVLVEKMEFQATRMDVPSILLFSAWLTGSFGLYIVCRLEVSKLMASRGGAVPVPLTRTADGWVTNHAVTDRWILLGDIPLTDAGRDRRAGQRKRTASDVESEMNSEGFTWLRNLCGTSWLRWCCCLGSSSKQSFDAVSSDEHPENRLKNVKRRNSGSYSDLMVDIETK</sequence>
<accession>A0A485KSB5</accession>
<feature type="transmembrane region" description="Helical" evidence="1">
    <location>
        <begin position="218"/>
        <end position="236"/>
    </location>
</feature>
<evidence type="ECO:0000313" key="4">
    <source>
        <dbReference type="Proteomes" id="UP000332933"/>
    </source>
</evidence>
<feature type="transmembrane region" description="Helical" evidence="1">
    <location>
        <begin position="101"/>
        <end position="123"/>
    </location>
</feature>
<reference evidence="3 4" key="1">
    <citation type="submission" date="2019-03" db="EMBL/GenBank/DDBJ databases">
        <authorList>
            <person name="Gaulin E."/>
            <person name="Dumas B."/>
        </authorList>
    </citation>
    <scope>NUCLEOTIDE SEQUENCE [LARGE SCALE GENOMIC DNA]</scope>
    <source>
        <strain evidence="3">CBS 568.67</strain>
    </source>
</reference>
<keyword evidence="4" id="KW-1185">Reference proteome</keyword>
<name>A0A485KSB5_9STRA</name>
<feature type="transmembrane region" description="Helical" evidence="1">
    <location>
        <begin position="66"/>
        <end position="89"/>
    </location>
</feature>